<dbReference type="GO" id="GO:0005739">
    <property type="term" value="C:mitochondrion"/>
    <property type="evidence" value="ECO:0007669"/>
    <property type="project" value="TreeGrafter"/>
</dbReference>
<evidence type="ECO:0000313" key="2">
    <source>
        <dbReference type="EMBL" id="CRK98939.1"/>
    </source>
</evidence>
<dbReference type="Pfam" id="PF01248">
    <property type="entry name" value="Ribosomal_L7Ae"/>
    <property type="match status" value="1"/>
</dbReference>
<reference evidence="2 3" key="1">
    <citation type="submission" date="2015-04" db="EMBL/GenBank/DDBJ databases">
        <authorList>
            <person name="Syromyatnikov M.Y."/>
            <person name="Popov V.N."/>
        </authorList>
    </citation>
    <scope>NUCLEOTIDE SEQUENCE [LARGE SCALE GENOMIC DNA]</scope>
</reference>
<proteinExistence type="predicted"/>
<protein>
    <submittedName>
        <fullName evidence="2">CLUMA_CG012083, isoform A</fullName>
    </submittedName>
</protein>
<dbReference type="STRING" id="568069.A0A1J1IFE8"/>
<dbReference type="InterPro" id="IPR029064">
    <property type="entry name" value="Ribosomal_eL30-like_sf"/>
</dbReference>
<dbReference type="GO" id="GO:1990904">
    <property type="term" value="C:ribonucleoprotein complex"/>
    <property type="evidence" value="ECO:0007669"/>
    <property type="project" value="TreeGrafter"/>
</dbReference>
<keyword evidence="3" id="KW-1185">Reference proteome</keyword>
<dbReference type="AlphaFoldDB" id="A0A1J1IFE8"/>
<dbReference type="InterPro" id="IPR004038">
    <property type="entry name" value="Ribosomal_eL8/eL30/eS12/Gad45"/>
</dbReference>
<gene>
    <name evidence="2" type="ORF">CLUMA_CG012083</name>
</gene>
<evidence type="ECO:0000313" key="3">
    <source>
        <dbReference type="Proteomes" id="UP000183832"/>
    </source>
</evidence>
<dbReference type="PANTHER" id="PTHR13284">
    <property type="entry name" value="GH01354P"/>
    <property type="match status" value="1"/>
</dbReference>
<sequence>MGNEDLMNNSKAEKHLEQKRKSKKIKKFYNLLDFVVVKNKNTKTQKIKYVKVSKQTQKRGKIRKKKITTIKKRILRERNEKKIKMEEDLVNQIDLLIMNEGKADESKCCDDLNNQFTELKVSEPVELNLSQESEEVQYNNLNHIQHSRNFREYCDHFITQDIKKFTELIFKDLFKFQENKFQQNPVKAKANKRYVVGFKEVKKFLIAKRLKLMFIAPDLARSKEVDAIVNDIKILAIEHNVPYVFSIKRRHIGYLLLKKVPVSIVGIFDYQGTTDNVNSLLKSVQTERNNYKSKIKGVFL</sequence>
<dbReference type="GO" id="GO:0035368">
    <property type="term" value="F:selenocysteine insertion sequence binding"/>
    <property type="evidence" value="ECO:0007669"/>
    <property type="project" value="InterPro"/>
</dbReference>
<name>A0A1J1IFE8_9DIPT</name>
<evidence type="ECO:0000259" key="1">
    <source>
        <dbReference type="Pfam" id="PF01248"/>
    </source>
</evidence>
<dbReference type="PANTHER" id="PTHR13284:SF4">
    <property type="entry name" value="C2H2-TYPE DOMAIN-CONTAINING PROTEIN"/>
    <property type="match status" value="1"/>
</dbReference>
<dbReference type="Proteomes" id="UP000183832">
    <property type="component" value="Unassembled WGS sequence"/>
</dbReference>
<dbReference type="GO" id="GO:0003730">
    <property type="term" value="F:mRNA 3'-UTR binding"/>
    <property type="evidence" value="ECO:0007669"/>
    <property type="project" value="TreeGrafter"/>
</dbReference>
<feature type="domain" description="Ribosomal protein eL8/eL30/eS12/Gadd45" evidence="1">
    <location>
        <begin position="181"/>
        <end position="272"/>
    </location>
</feature>
<dbReference type="EMBL" id="CVRI01000048">
    <property type="protein sequence ID" value="CRK98939.1"/>
    <property type="molecule type" value="Genomic_DNA"/>
</dbReference>
<dbReference type="SUPFAM" id="SSF55315">
    <property type="entry name" value="L30e-like"/>
    <property type="match status" value="1"/>
</dbReference>
<dbReference type="GO" id="GO:0043021">
    <property type="term" value="F:ribonucleoprotein complex binding"/>
    <property type="evidence" value="ECO:0007669"/>
    <property type="project" value="TreeGrafter"/>
</dbReference>
<dbReference type="Gene3D" id="3.30.1330.30">
    <property type="match status" value="1"/>
</dbReference>
<organism evidence="2 3">
    <name type="scientific">Clunio marinus</name>
    <dbReference type="NCBI Taxonomy" id="568069"/>
    <lineage>
        <taxon>Eukaryota</taxon>
        <taxon>Metazoa</taxon>
        <taxon>Ecdysozoa</taxon>
        <taxon>Arthropoda</taxon>
        <taxon>Hexapoda</taxon>
        <taxon>Insecta</taxon>
        <taxon>Pterygota</taxon>
        <taxon>Neoptera</taxon>
        <taxon>Endopterygota</taxon>
        <taxon>Diptera</taxon>
        <taxon>Nematocera</taxon>
        <taxon>Chironomoidea</taxon>
        <taxon>Chironomidae</taxon>
        <taxon>Clunio</taxon>
    </lineage>
</organism>
<dbReference type="InterPro" id="IPR040051">
    <property type="entry name" value="SECISBP2"/>
</dbReference>
<accession>A0A1J1IFE8</accession>
<dbReference type="OrthoDB" id="263617at2759"/>